<sequence>MNQLPITEALPRLQQALAASQIIVEAPPGAGKSTWLPLWLLQQPAIDGRIIMLEPRRLAARSIAQYLASQLGEQPGQTVGYRMRGESRSGKQTRLEVVTEGVLTRMLQADPELAGVSLLIFDEFHERSLQADLALAFALECQALRDDLKIMVMSATLEGLALDTLLPEAELVVSRGRSFPVELEYRPRNQHSRLEESLGRAVLDALGNEDGSLLAFLPGEREIRWAEEWLRERLPGEVELRPLYGRLSIAEQQAAIAPAAEGRRKVVLATNVAETSLTIEGIRMVVDSGLERLARFDPEAGMTQLHSRLIGQASAAQRAGRAGRLQPGTCIRLWSREQQERLAPRRPAEIEQSDLAGFVLECAAWGAEPEWLPLLTSPPAPQLAAARAQLAALGMLAGNQLTFLGRRVWQLGCEPWLGQLLLTALEWQQQGHAGALADGAWLLALLEEGRPGDGPLSGQLLAARGRLKAGARRWFERVNQPVAEPMGTYVGPLLANARPDWVGQLRTGRRYGLAGGLSADLPEGSPLTGKDWLAVAGLGRGERGVFVQAAEPVTLEQLQRFVPARFCEREQLEWDDGANRVRAERHWCFGNLVLRRTPLNTVSPEQRARCLLQEVQKRGWGALPLNEQARQTWLRMTLAGQKLADRGFAGCDDSAWLNEAEHWLLPHLLGLGRWDELARLDWHGILLSRLDWSQRQLLDTLLPSHLELATGTRAAIRYREAEDPVLPVKLQEMFGQAGSPTLADGRVSLVLELLSPARRPLQLTRDLAAFWAGAYQEVKKEMRGRYPKHPWPDDPANTAPTRHTKKHMKH</sequence>
<dbReference type="NCBIfam" id="TIGR01970">
    <property type="entry name" value="DEAH_box_HrpB"/>
    <property type="match status" value="1"/>
</dbReference>
<dbReference type="Pfam" id="PF24473">
    <property type="entry name" value="CON_HrpB"/>
    <property type="match status" value="1"/>
</dbReference>
<dbReference type="Pfam" id="PF00271">
    <property type="entry name" value="Helicase_C"/>
    <property type="match status" value="1"/>
</dbReference>
<dbReference type="InterPro" id="IPR001650">
    <property type="entry name" value="Helicase_C-like"/>
</dbReference>
<dbReference type="InterPro" id="IPR011545">
    <property type="entry name" value="DEAD/DEAH_box_helicase_dom"/>
</dbReference>
<proteinExistence type="predicted"/>
<dbReference type="SUPFAM" id="SSF52540">
    <property type="entry name" value="P-loop containing nucleoside triphosphate hydrolases"/>
    <property type="match status" value="1"/>
</dbReference>
<keyword evidence="4" id="KW-0067">ATP-binding</keyword>
<dbReference type="PIRSF" id="PIRSF005496">
    <property type="entry name" value="ATP_hel_hrpB"/>
    <property type="match status" value="1"/>
</dbReference>
<dbReference type="InterPro" id="IPR014001">
    <property type="entry name" value="Helicase_ATP-bd"/>
</dbReference>
<dbReference type="AlphaFoldDB" id="A0A233RAR9"/>
<dbReference type="InterPro" id="IPR013689">
    <property type="entry name" value="RNA_helicase_ATP-dep_HrpB_C"/>
</dbReference>
<keyword evidence="2" id="KW-0378">Hydrolase</keyword>
<dbReference type="PROSITE" id="PS51192">
    <property type="entry name" value="HELICASE_ATP_BIND_1"/>
    <property type="match status" value="1"/>
</dbReference>
<dbReference type="RefSeq" id="WP_094202046.1">
    <property type="nucleotide sequence ID" value="NZ_NBIM01000010.1"/>
</dbReference>
<dbReference type="PROSITE" id="PS51194">
    <property type="entry name" value="HELICASE_CTER"/>
    <property type="match status" value="1"/>
</dbReference>
<dbReference type="InterPro" id="IPR049614">
    <property type="entry name" value="HrpB_DEXH"/>
</dbReference>
<dbReference type="Gene3D" id="3.40.50.300">
    <property type="entry name" value="P-loop containing nucleotide triphosphate hydrolases"/>
    <property type="match status" value="2"/>
</dbReference>
<evidence type="ECO:0000256" key="3">
    <source>
        <dbReference type="ARBA" id="ARBA00022806"/>
    </source>
</evidence>
<feature type="domain" description="Helicase C-terminal" evidence="7">
    <location>
        <begin position="198"/>
        <end position="366"/>
    </location>
</feature>
<feature type="region of interest" description="Disordered" evidence="5">
    <location>
        <begin position="785"/>
        <end position="810"/>
    </location>
</feature>
<dbReference type="InterPro" id="IPR027417">
    <property type="entry name" value="P-loop_NTPase"/>
</dbReference>
<keyword evidence="1" id="KW-0547">Nucleotide-binding</keyword>
<keyword evidence="9" id="KW-1185">Reference proteome</keyword>
<dbReference type="SMART" id="SM00487">
    <property type="entry name" value="DEXDc"/>
    <property type="match status" value="1"/>
</dbReference>
<protein>
    <submittedName>
        <fullName evidence="8">ATP-dependent helicase HrpB</fullName>
    </submittedName>
</protein>
<accession>A0A233RAR9</accession>
<dbReference type="CDD" id="cd17990">
    <property type="entry name" value="DEXHc_HrpB"/>
    <property type="match status" value="1"/>
</dbReference>
<dbReference type="GO" id="GO:0005524">
    <property type="term" value="F:ATP binding"/>
    <property type="evidence" value="ECO:0007669"/>
    <property type="project" value="UniProtKB-KW"/>
</dbReference>
<dbReference type="InterPro" id="IPR010225">
    <property type="entry name" value="HrpB"/>
</dbReference>
<reference evidence="8 9" key="1">
    <citation type="submission" date="2017-08" db="EMBL/GenBank/DDBJ databases">
        <title>A Genome Sequence of Oceanimonas doudoroffii ATCC 27123T.</title>
        <authorList>
            <person name="Brennan M.A."/>
            <person name="Maclea K.S."/>
            <person name="Mcclelland W.D."/>
            <person name="Trachtenberg A.M."/>
        </authorList>
    </citation>
    <scope>NUCLEOTIDE SEQUENCE [LARGE SCALE GENOMIC DNA]</scope>
    <source>
        <strain evidence="8 9">ATCC 27123</strain>
    </source>
</reference>
<dbReference type="PANTHER" id="PTHR43519">
    <property type="entry name" value="ATP-DEPENDENT RNA HELICASE HRPB"/>
    <property type="match status" value="1"/>
</dbReference>
<dbReference type="OrthoDB" id="9805617at2"/>
<dbReference type="GO" id="GO:0016787">
    <property type="term" value="F:hydrolase activity"/>
    <property type="evidence" value="ECO:0007669"/>
    <property type="project" value="UniProtKB-KW"/>
</dbReference>
<feature type="domain" description="Helicase ATP-binding" evidence="6">
    <location>
        <begin position="13"/>
        <end position="175"/>
    </location>
</feature>
<dbReference type="SMART" id="SM00490">
    <property type="entry name" value="HELICc"/>
    <property type="match status" value="1"/>
</dbReference>
<organism evidence="8 9">
    <name type="scientific">Oceanimonas doudoroffii</name>
    <dbReference type="NCBI Taxonomy" id="84158"/>
    <lineage>
        <taxon>Bacteria</taxon>
        <taxon>Pseudomonadati</taxon>
        <taxon>Pseudomonadota</taxon>
        <taxon>Gammaproteobacteria</taxon>
        <taxon>Aeromonadales</taxon>
        <taxon>Aeromonadaceae</taxon>
        <taxon>Oceanimonas</taxon>
    </lineage>
</organism>
<evidence type="ECO:0000256" key="2">
    <source>
        <dbReference type="ARBA" id="ARBA00022801"/>
    </source>
</evidence>
<dbReference type="EMBL" id="NBIM01000010">
    <property type="protein sequence ID" value="OXY80485.1"/>
    <property type="molecule type" value="Genomic_DNA"/>
</dbReference>
<dbReference type="PANTHER" id="PTHR43519:SF1">
    <property type="entry name" value="ATP-DEPENDENT RNA HELICASE HRPB"/>
    <property type="match status" value="1"/>
</dbReference>
<dbReference type="GO" id="GO:0004386">
    <property type="term" value="F:helicase activity"/>
    <property type="evidence" value="ECO:0007669"/>
    <property type="project" value="UniProtKB-KW"/>
</dbReference>
<evidence type="ECO:0000259" key="6">
    <source>
        <dbReference type="PROSITE" id="PS51192"/>
    </source>
</evidence>
<keyword evidence="3 8" id="KW-0347">Helicase</keyword>
<evidence type="ECO:0000256" key="1">
    <source>
        <dbReference type="ARBA" id="ARBA00022741"/>
    </source>
</evidence>
<dbReference type="InterPro" id="IPR056329">
    <property type="entry name" value="CON_HrpB"/>
</dbReference>
<evidence type="ECO:0000313" key="8">
    <source>
        <dbReference type="EMBL" id="OXY80485.1"/>
    </source>
</evidence>
<name>A0A233RAR9_9GAMM</name>
<dbReference type="Pfam" id="PF08482">
    <property type="entry name" value="HrpB_C"/>
    <property type="match status" value="1"/>
</dbReference>
<dbReference type="GO" id="GO:0003676">
    <property type="term" value="F:nucleic acid binding"/>
    <property type="evidence" value="ECO:0007669"/>
    <property type="project" value="InterPro"/>
</dbReference>
<dbReference type="Proteomes" id="UP000242757">
    <property type="component" value="Unassembled WGS sequence"/>
</dbReference>
<evidence type="ECO:0000256" key="5">
    <source>
        <dbReference type="SAM" id="MobiDB-lite"/>
    </source>
</evidence>
<dbReference type="Pfam" id="PF00270">
    <property type="entry name" value="DEAD"/>
    <property type="match status" value="1"/>
</dbReference>
<evidence type="ECO:0000256" key="4">
    <source>
        <dbReference type="ARBA" id="ARBA00022840"/>
    </source>
</evidence>
<dbReference type="CDD" id="cd18791">
    <property type="entry name" value="SF2_C_RHA"/>
    <property type="match status" value="1"/>
</dbReference>
<dbReference type="FunFam" id="3.40.50.300:FF:002125">
    <property type="entry name" value="ATP-dependent helicase HrpB"/>
    <property type="match status" value="1"/>
</dbReference>
<gene>
    <name evidence="8" type="primary">hrpB</name>
    <name evidence="8" type="ORF">B6S08_17210</name>
</gene>
<evidence type="ECO:0000259" key="7">
    <source>
        <dbReference type="PROSITE" id="PS51194"/>
    </source>
</evidence>
<evidence type="ECO:0000313" key="9">
    <source>
        <dbReference type="Proteomes" id="UP000242757"/>
    </source>
</evidence>
<comment type="caution">
    <text evidence="8">The sequence shown here is derived from an EMBL/GenBank/DDBJ whole genome shotgun (WGS) entry which is preliminary data.</text>
</comment>